<sequence length="386" mass="44224">MTEEERVKKWSRGISEMDELSMDEKKTVCHQAAVQMVILWGAIEIVVVGFLIWVAFQYPEIIPGFNRITDLVNSNFEHSGTRAKRIGAIIVSLPALLPLIATVSIPMIAVFVGCRKHLVRRAAGKLSHQWRMETDLKMTRGITFADVKQGMELLQDDKIQYLIISPPFEVMDSLFMQTAHEKGNLFTIEVSRRENNGSVIYEQKEQTKEQVLHAIQGYINRKIVPDTGNWKKIASFESVPKEVLKNVYWMFNEIIYVSTNTFSHDVMEYIEDNHKNWHPGEMAVEAEKIYIIFEAFIIGKEALLANEYVTDISTLEEKCKIDGLFQTDIAALLFADNGKYFTNEELLMKIHNQMAEKNLGDHDFFEGLEKSDPLEGIPCYYVLLGS</sequence>
<comment type="caution">
    <text evidence="2">The sequence shown here is derived from an EMBL/GenBank/DDBJ whole genome shotgun (WGS) entry which is preliminary data.</text>
</comment>
<dbReference type="Proteomes" id="UP000182379">
    <property type="component" value="Unassembled WGS sequence"/>
</dbReference>
<organism evidence="2 3">
    <name type="scientific">Acidaminococcus fermentans</name>
    <dbReference type="NCBI Taxonomy" id="905"/>
    <lineage>
        <taxon>Bacteria</taxon>
        <taxon>Bacillati</taxon>
        <taxon>Bacillota</taxon>
        <taxon>Negativicutes</taxon>
        <taxon>Acidaminococcales</taxon>
        <taxon>Acidaminococcaceae</taxon>
        <taxon>Acidaminococcus</taxon>
    </lineage>
</organism>
<dbReference type="GeneID" id="78335803"/>
<keyword evidence="1" id="KW-0812">Transmembrane</keyword>
<accession>A0A1H3AXA5</accession>
<name>A0A1H3AXA5_ACIFE</name>
<dbReference type="AlphaFoldDB" id="A0A1H3AXA5"/>
<gene>
    <name evidence="2" type="ORF">SAMN05216495_1248</name>
</gene>
<evidence type="ECO:0000313" key="3">
    <source>
        <dbReference type="Proteomes" id="UP000182379"/>
    </source>
</evidence>
<protein>
    <submittedName>
        <fullName evidence="2">Uncharacterized protein</fullName>
    </submittedName>
</protein>
<dbReference type="RefSeq" id="WP_012938499.1">
    <property type="nucleotide sequence ID" value="NZ_FNOP01000024.1"/>
</dbReference>
<dbReference type="EMBL" id="FNOP01000024">
    <property type="protein sequence ID" value="SDX34327.1"/>
    <property type="molecule type" value="Genomic_DNA"/>
</dbReference>
<evidence type="ECO:0000313" key="2">
    <source>
        <dbReference type="EMBL" id="SDX34327.1"/>
    </source>
</evidence>
<dbReference type="OMA" id="ILEYMTH"/>
<feature type="transmembrane region" description="Helical" evidence="1">
    <location>
        <begin position="86"/>
        <end position="112"/>
    </location>
</feature>
<keyword evidence="1" id="KW-0472">Membrane</keyword>
<evidence type="ECO:0000256" key="1">
    <source>
        <dbReference type="SAM" id="Phobius"/>
    </source>
</evidence>
<feature type="transmembrane region" description="Helical" evidence="1">
    <location>
        <begin position="32"/>
        <end position="56"/>
    </location>
</feature>
<proteinExistence type="predicted"/>
<keyword evidence="1" id="KW-1133">Transmembrane helix</keyword>
<reference evidence="2 3" key="1">
    <citation type="submission" date="2016-10" db="EMBL/GenBank/DDBJ databases">
        <authorList>
            <person name="Varghese N."/>
            <person name="Submissions S."/>
        </authorList>
    </citation>
    <scope>NUCLEOTIDE SEQUENCE [LARGE SCALE GENOMIC DNA]</scope>
    <source>
        <strain evidence="2 3">WCC6</strain>
    </source>
</reference>